<dbReference type="InterPro" id="IPR001647">
    <property type="entry name" value="HTH_TetR"/>
</dbReference>
<feature type="DNA-binding region" description="H-T-H motif" evidence="4">
    <location>
        <begin position="47"/>
        <end position="66"/>
    </location>
</feature>
<evidence type="ECO:0000313" key="8">
    <source>
        <dbReference type="Proteomes" id="UP000648352"/>
    </source>
</evidence>
<dbReference type="PROSITE" id="PS50977">
    <property type="entry name" value="HTH_TETR_2"/>
    <property type="match status" value="1"/>
</dbReference>
<dbReference type="RefSeq" id="WP_191719942.1">
    <property type="nucleotide sequence ID" value="NZ_JACSQP010000012.1"/>
</dbReference>
<evidence type="ECO:0000256" key="1">
    <source>
        <dbReference type="ARBA" id="ARBA00023015"/>
    </source>
</evidence>
<dbReference type="EMBL" id="JACSQP010000012">
    <property type="protein sequence ID" value="MBD7958748.1"/>
    <property type="molecule type" value="Genomic_DNA"/>
</dbReference>
<evidence type="ECO:0000256" key="2">
    <source>
        <dbReference type="ARBA" id="ARBA00023125"/>
    </source>
</evidence>
<dbReference type="PRINTS" id="PR00455">
    <property type="entry name" value="HTHTETR"/>
</dbReference>
<accession>A0ABR8S5H8</accession>
<keyword evidence="1" id="KW-0805">Transcription regulation</keyword>
<evidence type="ECO:0000256" key="5">
    <source>
        <dbReference type="SAM" id="MobiDB-lite"/>
    </source>
</evidence>
<dbReference type="Proteomes" id="UP000648352">
    <property type="component" value="Unassembled WGS sequence"/>
</dbReference>
<evidence type="ECO:0000256" key="4">
    <source>
        <dbReference type="PROSITE-ProRule" id="PRU00335"/>
    </source>
</evidence>
<feature type="region of interest" description="Disordered" evidence="5">
    <location>
        <begin position="1"/>
        <end position="25"/>
    </location>
</feature>
<dbReference type="InterPro" id="IPR009057">
    <property type="entry name" value="Homeodomain-like_sf"/>
</dbReference>
<organism evidence="7 8">
    <name type="scientific">Microbacterium pullorum</name>
    <dbReference type="NCBI Taxonomy" id="2762236"/>
    <lineage>
        <taxon>Bacteria</taxon>
        <taxon>Bacillati</taxon>
        <taxon>Actinomycetota</taxon>
        <taxon>Actinomycetes</taxon>
        <taxon>Micrococcales</taxon>
        <taxon>Microbacteriaceae</taxon>
        <taxon>Microbacterium</taxon>
    </lineage>
</organism>
<dbReference type="SUPFAM" id="SSF46689">
    <property type="entry name" value="Homeodomain-like"/>
    <property type="match status" value="1"/>
</dbReference>
<dbReference type="PANTHER" id="PTHR30055:SF234">
    <property type="entry name" value="HTH-TYPE TRANSCRIPTIONAL REGULATOR BETI"/>
    <property type="match status" value="1"/>
</dbReference>
<dbReference type="Gene3D" id="1.10.357.10">
    <property type="entry name" value="Tetracycline Repressor, domain 2"/>
    <property type="match status" value="1"/>
</dbReference>
<keyword evidence="8" id="KW-1185">Reference proteome</keyword>
<sequence length="223" mass="24481">MYSVTTQPEELDDEPVGLRERRRRETQREVSDAALELFERKGVAATTVDEIARAAGISARTFFRYYPTKEDAAFAPDDDTAAAVHRDTLAAIRAGEPVAAALETGWLRLLEAFDARPDTHDRSLRLRRLVHAEPGLLAVALRNEAASADTLTDAAVDAAKADGDVLTARALITAVSCTVRLAFDEWARRVELGQTSSVREIYLGLRRGLATYAHQFDAVDDRG</sequence>
<feature type="domain" description="HTH tetR-type" evidence="6">
    <location>
        <begin position="24"/>
        <end position="84"/>
    </location>
</feature>
<keyword evidence="2 4" id="KW-0238">DNA-binding</keyword>
<dbReference type="InterPro" id="IPR050109">
    <property type="entry name" value="HTH-type_TetR-like_transc_reg"/>
</dbReference>
<dbReference type="PANTHER" id="PTHR30055">
    <property type="entry name" value="HTH-TYPE TRANSCRIPTIONAL REGULATOR RUTR"/>
    <property type="match status" value="1"/>
</dbReference>
<name>A0ABR8S5H8_9MICO</name>
<keyword evidence="3" id="KW-0804">Transcription</keyword>
<evidence type="ECO:0000256" key="3">
    <source>
        <dbReference type="ARBA" id="ARBA00023163"/>
    </source>
</evidence>
<evidence type="ECO:0000259" key="6">
    <source>
        <dbReference type="PROSITE" id="PS50977"/>
    </source>
</evidence>
<dbReference type="Pfam" id="PF00440">
    <property type="entry name" value="TetR_N"/>
    <property type="match status" value="1"/>
</dbReference>
<evidence type="ECO:0000313" key="7">
    <source>
        <dbReference type="EMBL" id="MBD7958748.1"/>
    </source>
</evidence>
<proteinExistence type="predicted"/>
<gene>
    <name evidence="7" type="ORF">H9651_13985</name>
</gene>
<reference evidence="7 8" key="1">
    <citation type="submission" date="2020-08" db="EMBL/GenBank/DDBJ databases">
        <title>A Genomic Blueprint of the Chicken Gut Microbiome.</title>
        <authorList>
            <person name="Gilroy R."/>
            <person name="Ravi A."/>
            <person name="Getino M."/>
            <person name="Pursley I."/>
            <person name="Horton D.L."/>
            <person name="Alikhan N.-F."/>
            <person name="Baker D."/>
            <person name="Gharbi K."/>
            <person name="Hall N."/>
            <person name="Watson M."/>
            <person name="Adriaenssens E.M."/>
            <person name="Foster-Nyarko E."/>
            <person name="Jarju S."/>
            <person name="Secka A."/>
            <person name="Antonio M."/>
            <person name="Oren A."/>
            <person name="Chaudhuri R."/>
            <person name="La Ragione R.M."/>
            <person name="Hildebrand F."/>
            <person name="Pallen M.J."/>
        </authorList>
    </citation>
    <scope>NUCLEOTIDE SEQUENCE [LARGE SCALE GENOMIC DNA]</scope>
    <source>
        <strain evidence="7 8">Sa4CUA7</strain>
    </source>
</reference>
<protein>
    <submittedName>
        <fullName evidence="7">TetR family transcriptional regulator</fullName>
    </submittedName>
</protein>
<comment type="caution">
    <text evidence="7">The sequence shown here is derived from an EMBL/GenBank/DDBJ whole genome shotgun (WGS) entry which is preliminary data.</text>
</comment>